<organism evidence="1">
    <name type="scientific">marine sediment metagenome</name>
    <dbReference type="NCBI Taxonomy" id="412755"/>
    <lineage>
        <taxon>unclassified sequences</taxon>
        <taxon>metagenomes</taxon>
        <taxon>ecological metagenomes</taxon>
    </lineage>
</organism>
<proteinExistence type="predicted"/>
<sequence>MDIFTKLKKINPLNLELYLEDSWLLSYEEGIELTHHYIRKLIKSIPVDKSIKNRWLILNDEYKDAFLSTTRIHIFKTFTGSGKTVTSVMWVKFLTQLSSKIEGFVVLSAEYEHGTDEIERVIVKYGNQTDYVRFEGKSRLCTQLNTKINKKGTTIGILMKNGISIKRFCENDCSKLKTCEYKCNCALVIAPIEKGGVKNWIGVQHQIGHFLPIFMYHVGDIILIIDENFSNAIKEHHRYGKPLLQKNLNFLNKASKELKPNIDENYRYFIEDFKKLLELFIQSLFTHLTELNYELIEDILFTIDTAKGTDNVYVEKLNEQAYNFIKNGKIKPFQFIFGKICNFIDNYEELKKSNFEGIDKWIRASFYKKQDKYEITFLYYDKCKLEALFKKDNLSKLIINDATANKIELGYLIGDKEPIIEHNENWMYEKCNFYQLNKRVNTRKDRKYAHYPKSSFLFEKTFFYLIDDLKAILERHKDEQVLVVARDIKGEKLKFNGRIKLSDYVHTLGYDNVLFEDYPLSATNIYSDVNIIVLLGRVELPKAVIKRQSTLIGMDHDDYRRIYSIRNMIQAIGRILRGNKQKYVYILSGFDLKLNRPIRTYKSHTDLRNSLSAEIKAIEEEKTKKSRYNIILKVIKKNKFITIKDTVDLFKISNYKANIILRNFEKQEKLKSKKIGINHKLIFFI</sequence>
<name>A0A0F9R8U9_9ZZZZ</name>
<dbReference type="AlphaFoldDB" id="A0A0F9R8U9"/>
<gene>
    <name evidence="1" type="ORF">LCGC14_0923310</name>
</gene>
<comment type="caution">
    <text evidence="1">The sequence shown here is derived from an EMBL/GenBank/DDBJ whole genome shotgun (WGS) entry which is preliminary data.</text>
</comment>
<reference evidence="1" key="1">
    <citation type="journal article" date="2015" name="Nature">
        <title>Complex archaea that bridge the gap between prokaryotes and eukaryotes.</title>
        <authorList>
            <person name="Spang A."/>
            <person name="Saw J.H."/>
            <person name="Jorgensen S.L."/>
            <person name="Zaremba-Niedzwiedzka K."/>
            <person name="Martijn J."/>
            <person name="Lind A.E."/>
            <person name="van Eijk R."/>
            <person name="Schleper C."/>
            <person name="Guy L."/>
            <person name="Ettema T.J."/>
        </authorList>
    </citation>
    <scope>NUCLEOTIDE SEQUENCE</scope>
</reference>
<evidence type="ECO:0000313" key="1">
    <source>
        <dbReference type="EMBL" id="KKN21646.1"/>
    </source>
</evidence>
<dbReference type="EMBL" id="LAZR01003130">
    <property type="protein sequence ID" value="KKN21646.1"/>
    <property type="molecule type" value="Genomic_DNA"/>
</dbReference>
<protein>
    <submittedName>
        <fullName evidence="1">Uncharacterized protein</fullName>
    </submittedName>
</protein>
<accession>A0A0F9R8U9</accession>